<dbReference type="GO" id="GO:0032259">
    <property type="term" value="P:methylation"/>
    <property type="evidence" value="ECO:0007669"/>
    <property type="project" value="UniProtKB-KW"/>
</dbReference>
<dbReference type="InterPro" id="IPR008854">
    <property type="entry name" value="TPMT"/>
</dbReference>
<keyword evidence="1" id="KW-0597">Phosphoprotein</keyword>
<dbReference type="Proteomes" id="UP000634206">
    <property type="component" value="Unassembled WGS sequence"/>
</dbReference>
<protein>
    <submittedName>
        <fullName evidence="5">Methyltransferase domain-containing protein</fullName>
    </submittedName>
</protein>
<keyword evidence="4" id="KW-0949">S-adenosyl-L-methionine</keyword>
<evidence type="ECO:0000256" key="4">
    <source>
        <dbReference type="ARBA" id="ARBA00022691"/>
    </source>
</evidence>
<gene>
    <name evidence="5" type="ORF">JIN83_10350</name>
</gene>
<reference evidence="5" key="1">
    <citation type="submission" date="2021-01" db="EMBL/GenBank/DDBJ databases">
        <title>Modified the classification status of verrucomicrobia.</title>
        <authorList>
            <person name="Feng X."/>
        </authorList>
    </citation>
    <scope>NUCLEOTIDE SEQUENCE</scope>
    <source>
        <strain evidence="5">5K15</strain>
    </source>
</reference>
<dbReference type="RefSeq" id="WP_309489974.1">
    <property type="nucleotide sequence ID" value="NZ_JAENIG010000006.1"/>
</dbReference>
<dbReference type="AlphaFoldDB" id="A0AAE2SBW5"/>
<comment type="caution">
    <text evidence="5">The sequence shown here is derived from an EMBL/GenBank/DDBJ whole genome shotgun (WGS) entry which is preliminary data.</text>
</comment>
<dbReference type="PANTHER" id="PTHR32183:SF6">
    <property type="entry name" value="CYSTEINE SULFINATE DESULFINASE_CYSTEINE DESULFURASE AND RELATED ENZYMES"/>
    <property type="match status" value="1"/>
</dbReference>
<dbReference type="PROSITE" id="PS51585">
    <property type="entry name" value="SAM_MT_TPMT"/>
    <property type="match status" value="1"/>
</dbReference>
<dbReference type="Gene3D" id="3.40.50.150">
    <property type="entry name" value="Vaccinia Virus protein VP39"/>
    <property type="match status" value="1"/>
</dbReference>
<evidence type="ECO:0000256" key="2">
    <source>
        <dbReference type="ARBA" id="ARBA00022603"/>
    </source>
</evidence>
<evidence type="ECO:0000256" key="3">
    <source>
        <dbReference type="ARBA" id="ARBA00022679"/>
    </source>
</evidence>
<dbReference type="PANTHER" id="PTHR32183">
    <property type="match status" value="1"/>
</dbReference>
<keyword evidence="6" id="KW-1185">Reference proteome</keyword>
<name>A0AAE2SBW5_9BACT</name>
<dbReference type="InterPro" id="IPR029063">
    <property type="entry name" value="SAM-dependent_MTases_sf"/>
</dbReference>
<proteinExistence type="predicted"/>
<sequence length="200" mass="22338">MTIGSDTWNERYQSGDTPWDKGTYTPALLEVLAKQVIPAEAEVLVPGCGYGHDAAAIAQAGYPTTGMDIAESAVKGARLAHQGVDGLDFVQEDLFDPTLSEEKRYGAIWEHTCYCAILPEQRPDYVRAVANLLENDGIFAGIFFINTEMPEGEGPPFETSVEEVHQRFSDRFELLWEKSPDATFPTREGCEWLMVWRKKS</sequence>
<dbReference type="Pfam" id="PF05724">
    <property type="entry name" value="TPMT"/>
    <property type="match status" value="1"/>
</dbReference>
<evidence type="ECO:0000313" key="6">
    <source>
        <dbReference type="Proteomes" id="UP000634206"/>
    </source>
</evidence>
<evidence type="ECO:0000313" key="5">
    <source>
        <dbReference type="EMBL" id="MBK1855361.1"/>
    </source>
</evidence>
<evidence type="ECO:0000256" key="1">
    <source>
        <dbReference type="ARBA" id="ARBA00022553"/>
    </source>
</evidence>
<dbReference type="SUPFAM" id="SSF53335">
    <property type="entry name" value="S-adenosyl-L-methionine-dependent methyltransferases"/>
    <property type="match status" value="1"/>
</dbReference>
<keyword evidence="2 5" id="KW-0489">Methyltransferase</keyword>
<organism evidence="5 6">
    <name type="scientific">Oceaniferula flava</name>
    <dbReference type="NCBI Taxonomy" id="2800421"/>
    <lineage>
        <taxon>Bacteria</taxon>
        <taxon>Pseudomonadati</taxon>
        <taxon>Verrucomicrobiota</taxon>
        <taxon>Verrucomicrobiia</taxon>
        <taxon>Verrucomicrobiales</taxon>
        <taxon>Verrucomicrobiaceae</taxon>
        <taxon>Oceaniferula</taxon>
    </lineage>
</organism>
<keyword evidence="3" id="KW-0808">Transferase</keyword>
<dbReference type="EMBL" id="JAENIG010000006">
    <property type="protein sequence ID" value="MBK1855361.1"/>
    <property type="molecule type" value="Genomic_DNA"/>
</dbReference>
<dbReference type="GO" id="GO:0008757">
    <property type="term" value="F:S-adenosylmethionine-dependent methyltransferase activity"/>
    <property type="evidence" value="ECO:0007669"/>
    <property type="project" value="InterPro"/>
</dbReference>
<accession>A0AAE2SBW5</accession>
<dbReference type="CDD" id="cd02440">
    <property type="entry name" value="AdoMet_MTases"/>
    <property type="match status" value="1"/>
</dbReference>